<evidence type="ECO:0000256" key="6">
    <source>
        <dbReference type="SAM" id="Phobius"/>
    </source>
</evidence>
<dbReference type="PROSITE" id="PS00216">
    <property type="entry name" value="SUGAR_TRANSPORT_1"/>
    <property type="match status" value="1"/>
</dbReference>
<evidence type="ECO:0000313" key="9">
    <source>
        <dbReference type="Proteomes" id="UP001595896"/>
    </source>
</evidence>
<feature type="transmembrane region" description="Helical" evidence="6">
    <location>
        <begin position="225"/>
        <end position="245"/>
    </location>
</feature>
<organism evidence="8 9">
    <name type="scientific">Bacillus daqingensis</name>
    <dbReference type="NCBI Taxonomy" id="872396"/>
    <lineage>
        <taxon>Bacteria</taxon>
        <taxon>Bacillati</taxon>
        <taxon>Bacillota</taxon>
        <taxon>Bacilli</taxon>
        <taxon>Bacillales</taxon>
        <taxon>Bacillaceae</taxon>
        <taxon>Bacillus</taxon>
    </lineage>
</organism>
<keyword evidence="4 6" id="KW-1133">Transmembrane helix</keyword>
<accession>A0ABV9NWR4</accession>
<evidence type="ECO:0000313" key="8">
    <source>
        <dbReference type="EMBL" id="MFC4736004.1"/>
    </source>
</evidence>
<feature type="transmembrane region" description="Helical" evidence="6">
    <location>
        <begin position="353"/>
        <end position="373"/>
    </location>
</feature>
<evidence type="ECO:0000256" key="2">
    <source>
        <dbReference type="ARBA" id="ARBA00022448"/>
    </source>
</evidence>
<feature type="transmembrane region" description="Helical" evidence="6">
    <location>
        <begin position="138"/>
        <end position="158"/>
    </location>
</feature>
<dbReference type="PANTHER" id="PTHR23534:SF1">
    <property type="entry name" value="MAJOR FACILITATOR SUPERFAMILY PROTEIN"/>
    <property type="match status" value="1"/>
</dbReference>
<reference evidence="9" key="1">
    <citation type="journal article" date="2019" name="Int. J. Syst. Evol. Microbiol.">
        <title>The Global Catalogue of Microorganisms (GCM) 10K type strain sequencing project: providing services to taxonomists for standard genome sequencing and annotation.</title>
        <authorList>
            <consortium name="The Broad Institute Genomics Platform"/>
            <consortium name="The Broad Institute Genome Sequencing Center for Infectious Disease"/>
            <person name="Wu L."/>
            <person name="Ma J."/>
        </authorList>
    </citation>
    <scope>NUCLEOTIDE SEQUENCE [LARGE SCALE GENOMIC DNA]</scope>
    <source>
        <strain evidence="9">JCM 12165</strain>
    </source>
</reference>
<evidence type="ECO:0000256" key="3">
    <source>
        <dbReference type="ARBA" id="ARBA00022692"/>
    </source>
</evidence>
<feature type="transmembrane region" description="Helical" evidence="6">
    <location>
        <begin position="106"/>
        <end position="126"/>
    </location>
</feature>
<dbReference type="RefSeq" id="WP_377908665.1">
    <property type="nucleotide sequence ID" value="NZ_JBHSGK010000004.1"/>
</dbReference>
<dbReference type="InterPro" id="IPR005829">
    <property type="entry name" value="Sugar_transporter_CS"/>
</dbReference>
<dbReference type="SUPFAM" id="SSF103473">
    <property type="entry name" value="MFS general substrate transporter"/>
    <property type="match status" value="1"/>
</dbReference>
<feature type="transmembrane region" description="Helical" evidence="6">
    <location>
        <begin position="379"/>
        <end position="396"/>
    </location>
</feature>
<sequence>MYNGKSREYWFRRTLLVTALAQVLAGGGLAAGITVGSLLARDMTGTATAGGLPIAVFTLGSALAAWLVGKASQKYGRRKGLSAGFYTGAIGSLAVVAAAASGHFLLLLPALFIYGAGMATNLQARFAGTDLAAENQRATAISLVLVATTFGAVAGPFLVDVTGNAAAFIGLPPLSGPFLFAAFAYAGAGLILTVFLRPEPMELARKLSTPAVEETVSAPAVRTGLFAGVFIMVLSHFIMVAIMTMTPIHMEGHGHHLQAVGLVIGLHIGAMYLPSLVTGRLIDRLGRRVMTAAAGVILLISGVMAALAGPSFFLITTALILLGIGWNIGLISGTTVIVDSAPPKERAAVQGRADIFVALSGASGGALSGMVVAGTSFPFLAAAGGLLSLLLLPLVFPKKRILPVQS</sequence>
<evidence type="ECO:0000259" key="7">
    <source>
        <dbReference type="PROSITE" id="PS50850"/>
    </source>
</evidence>
<feature type="transmembrane region" description="Helical" evidence="6">
    <location>
        <begin position="257"/>
        <end position="277"/>
    </location>
</feature>
<proteinExistence type="predicted"/>
<keyword evidence="3 6" id="KW-0812">Transmembrane</keyword>
<evidence type="ECO:0000256" key="4">
    <source>
        <dbReference type="ARBA" id="ARBA00022989"/>
    </source>
</evidence>
<protein>
    <submittedName>
        <fullName evidence="8">MFS transporter</fullName>
    </submittedName>
</protein>
<dbReference type="Pfam" id="PF07690">
    <property type="entry name" value="MFS_1"/>
    <property type="match status" value="1"/>
</dbReference>
<feature type="transmembrane region" description="Helical" evidence="6">
    <location>
        <begin position="178"/>
        <end position="196"/>
    </location>
</feature>
<dbReference type="PANTHER" id="PTHR23534">
    <property type="entry name" value="MFS PERMEASE"/>
    <property type="match status" value="1"/>
</dbReference>
<feature type="transmembrane region" description="Helical" evidence="6">
    <location>
        <begin position="289"/>
        <end position="308"/>
    </location>
</feature>
<keyword evidence="2" id="KW-0813">Transport</keyword>
<gene>
    <name evidence="8" type="ORF">ACFO4L_05330</name>
</gene>
<feature type="domain" description="Major facilitator superfamily (MFS) profile" evidence="7">
    <location>
        <begin position="14"/>
        <end position="400"/>
    </location>
</feature>
<dbReference type="InterPro" id="IPR011701">
    <property type="entry name" value="MFS"/>
</dbReference>
<keyword evidence="5 6" id="KW-0472">Membrane</keyword>
<feature type="transmembrane region" description="Helical" evidence="6">
    <location>
        <begin position="46"/>
        <end position="68"/>
    </location>
</feature>
<feature type="transmembrane region" description="Helical" evidence="6">
    <location>
        <begin position="80"/>
        <end position="100"/>
    </location>
</feature>
<feature type="transmembrane region" description="Helical" evidence="6">
    <location>
        <begin position="314"/>
        <end position="341"/>
    </location>
</feature>
<comment type="caution">
    <text evidence="8">The sequence shown here is derived from an EMBL/GenBank/DDBJ whole genome shotgun (WGS) entry which is preliminary data.</text>
</comment>
<evidence type="ECO:0000256" key="1">
    <source>
        <dbReference type="ARBA" id="ARBA00004651"/>
    </source>
</evidence>
<dbReference type="PROSITE" id="PS50850">
    <property type="entry name" value="MFS"/>
    <property type="match status" value="1"/>
</dbReference>
<evidence type="ECO:0000256" key="5">
    <source>
        <dbReference type="ARBA" id="ARBA00023136"/>
    </source>
</evidence>
<dbReference type="Proteomes" id="UP001595896">
    <property type="component" value="Unassembled WGS sequence"/>
</dbReference>
<dbReference type="EMBL" id="JBHSGK010000004">
    <property type="protein sequence ID" value="MFC4736004.1"/>
    <property type="molecule type" value="Genomic_DNA"/>
</dbReference>
<dbReference type="InterPro" id="IPR036259">
    <property type="entry name" value="MFS_trans_sf"/>
</dbReference>
<dbReference type="InterPro" id="IPR020846">
    <property type="entry name" value="MFS_dom"/>
</dbReference>
<keyword evidence="9" id="KW-1185">Reference proteome</keyword>
<name>A0ABV9NWR4_9BACI</name>
<dbReference type="Gene3D" id="1.20.1250.20">
    <property type="entry name" value="MFS general substrate transporter like domains"/>
    <property type="match status" value="1"/>
</dbReference>
<comment type="subcellular location">
    <subcellularLocation>
        <location evidence="1">Cell membrane</location>
        <topology evidence="1">Multi-pass membrane protein</topology>
    </subcellularLocation>
</comment>